<gene>
    <name evidence="13" type="ORF">EGW08_003784</name>
</gene>
<dbReference type="PANTHER" id="PTHR45659">
    <property type="entry name" value="HOMEOBOX PROTEIN HOX"/>
    <property type="match status" value="1"/>
</dbReference>
<evidence type="ECO:0000256" key="4">
    <source>
        <dbReference type="ARBA" id="ARBA00023125"/>
    </source>
</evidence>
<evidence type="ECO:0000256" key="1">
    <source>
        <dbReference type="ARBA" id="ARBA00004123"/>
    </source>
</evidence>
<evidence type="ECO:0000256" key="5">
    <source>
        <dbReference type="ARBA" id="ARBA00023155"/>
    </source>
</evidence>
<keyword evidence="4 8" id="KW-0238">DNA-binding</keyword>
<dbReference type="GO" id="GO:0005634">
    <property type="term" value="C:nucleus"/>
    <property type="evidence" value="ECO:0007669"/>
    <property type="project" value="UniProtKB-SubCell"/>
</dbReference>
<dbReference type="PROSITE" id="PS50071">
    <property type="entry name" value="HOMEOBOX_2"/>
    <property type="match status" value="1"/>
</dbReference>
<keyword evidence="6 8" id="KW-0539">Nucleus</keyword>
<sequence>MLVDIVTVELVMKVMVGVLLVKVVEIVPGLALVEAVEFLTDVMKSGRGGSKGSSDVYRYSGGDGRGSCCRNAGENIRCDKDRFSPTIAQHISNQPAGCTTPQDWTIYDKEKAVLEQKNSTSSENTGCKNRQSVKINENKSETAMKFENFGQKGFMSGIVETADVIGSLKVPSLQFEEENTRVKIDTSEDVAFTLSSVSVNQKNTLKSKPEYTPYNNCYNIERNNDPTISSNNKNRDIHTTNNPYLTVDNAKTEFDSDCPSVRPHINTRDGESVSYLKHGQAFVNNQTCRRISDEVKGKDDDNHTDSIGGGGTGVCCSISGKTEGAETGCVVNKTSSNVPNENDLSVSTPGVCEHFSDEKQVNDTVPLVQESDGVVRKNSGTSNKRVFAANDDTSDTDVAGGDRGPDGGQDAMSIEQRGMAHASNIEFPFKTQTRMDTQVCVDNSSESPVVSTHSDIAVSLLAKQLSTPATPLSTSATPLSTSATQLSTSATPLSTSTTPLSTSATPLSTSATPLSTSATPLSTASTSPLLSSSRSTLPKFVESAGIESKPASGDIERRDGEEEESDQMDQEEPSQTGDSHLPVYPWMRSQFGPDRKRGRQTYTRFQTLELEKEFHYNRYLTRRRRIEIAHTLCLTERQIKIWFQNRRMKWKKECRQMHVLNGESD</sequence>
<keyword evidence="14" id="KW-1185">Reference proteome</keyword>
<dbReference type="PRINTS" id="PR00025">
    <property type="entry name" value="ANTENNAPEDIA"/>
</dbReference>
<dbReference type="PROSITE" id="PS00027">
    <property type="entry name" value="HOMEOBOX_1"/>
    <property type="match status" value="1"/>
</dbReference>
<dbReference type="CDD" id="cd00086">
    <property type="entry name" value="homeodomain"/>
    <property type="match status" value="1"/>
</dbReference>
<evidence type="ECO:0000256" key="2">
    <source>
        <dbReference type="ARBA" id="ARBA00009107"/>
    </source>
</evidence>
<dbReference type="InterPro" id="IPR017970">
    <property type="entry name" value="Homeobox_CS"/>
</dbReference>
<organism evidence="13 14">
    <name type="scientific">Elysia chlorotica</name>
    <name type="common">Eastern emerald elysia</name>
    <name type="synonym">Sea slug</name>
    <dbReference type="NCBI Taxonomy" id="188477"/>
    <lineage>
        <taxon>Eukaryota</taxon>
        <taxon>Metazoa</taxon>
        <taxon>Spiralia</taxon>
        <taxon>Lophotrochozoa</taxon>
        <taxon>Mollusca</taxon>
        <taxon>Gastropoda</taxon>
        <taxon>Heterobranchia</taxon>
        <taxon>Euthyneura</taxon>
        <taxon>Panpulmonata</taxon>
        <taxon>Sacoglossa</taxon>
        <taxon>Placobranchoidea</taxon>
        <taxon>Plakobranchidae</taxon>
        <taxon>Elysia</taxon>
    </lineage>
</organism>
<dbReference type="Gene3D" id="1.10.10.60">
    <property type="entry name" value="Homeodomain-like"/>
    <property type="match status" value="1"/>
</dbReference>
<reference evidence="13 14" key="1">
    <citation type="submission" date="2019-01" db="EMBL/GenBank/DDBJ databases">
        <title>A draft genome assembly of the solar-powered sea slug Elysia chlorotica.</title>
        <authorList>
            <person name="Cai H."/>
            <person name="Li Q."/>
            <person name="Fang X."/>
            <person name="Li J."/>
            <person name="Curtis N.E."/>
            <person name="Altenburger A."/>
            <person name="Shibata T."/>
            <person name="Feng M."/>
            <person name="Maeda T."/>
            <person name="Schwartz J.A."/>
            <person name="Shigenobu S."/>
            <person name="Lundholm N."/>
            <person name="Nishiyama T."/>
            <person name="Yang H."/>
            <person name="Hasebe M."/>
            <person name="Li S."/>
            <person name="Pierce S.K."/>
            <person name="Wang J."/>
        </authorList>
    </citation>
    <scope>NUCLEOTIDE SEQUENCE [LARGE SCALE GENOMIC DNA]</scope>
    <source>
        <strain evidence="13">EC2010</strain>
        <tissue evidence="13">Whole organism of an adult</tissue>
    </source>
</reference>
<dbReference type="Pfam" id="PF00046">
    <property type="entry name" value="Homeodomain"/>
    <property type="match status" value="1"/>
</dbReference>
<dbReference type="FunFam" id="1.10.10.60:FF:000017">
    <property type="entry name" value="Homeobox protein antennapedia"/>
    <property type="match status" value="1"/>
</dbReference>
<evidence type="ECO:0000256" key="10">
    <source>
        <dbReference type="RuleBase" id="RU004442"/>
    </source>
</evidence>
<proteinExistence type="inferred from homology"/>
<dbReference type="PROSITE" id="PS00032">
    <property type="entry name" value="ANTENNAPEDIA"/>
    <property type="match status" value="1"/>
</dbReference>
<dbReference type="GO" id="GO:0000981">
    <property type="term" value="F:DNA-binding transcription factor activity, RNA polymerase II-specific"/>
    <property type="evidence" value="ECO:0007669"/>
    <property type="project" value="InterPro"/>
</dbReference>
<evidence type="ECO:0000256" key="9">
    <source>
        <dbReference type="RuleBase" id="RU000682"/>
    </source>
</evidence>
<dbReference type="InterPro" id="IPR017995">
    <property type="entry name" value="Homeobox_antennapedia"/>
</dbReference>
<feature type="region of interest" description="Disordered" evidence="11">
    <location>
        <begin position="469"/>
        <end position="584"/>
    </location>
</feature>
<evidence type="ECO:0000313" key="13">
    <source>
        <dbReference type="EMBL" id="RUS88447.1"/>
    </source>
</evidence>
<dbReference type="STRING" id="188477.A0A433U3N2"/>
<keyword evidence="5 8" id="KW-0371">Homeobox</keyword>
<evidence type="ECO:0000313" key="14">
    <source>
        <dbReference type="Proteomes" id="UP000271974"/>
    </source>
</evidence>
<dbReference type="InterPro" id="IPR020479">
    <property type="entry name" value="HD_metazoa"/>
</dbReference>
<feature type="region of interest" description="Disordered" evidence="11">
    <location>
        <begin position="375"/>
        <end position="410"/>
    </location>
</feature>
<feature type="compositionally biased region" description="Acidic residues" evidence="11">
    <location>
        <begin position="561"/>
        <end position="572"/>
    </location>
</feature>
<dbReference type="SMART" id="SM00389">
    <property type="entry name" value="HOX"/>
    <property type="match status" value="1"/>
</dbReference>
<evidence type="ECO:0000256" key="7">
    <source>
        <dbReference type="ARBA" id="ARBA00040116"/>
    </source>
</evidence>
<feature type="compositionally biased region" description="Low complexity" evidence="11">
    <location>
        <begin position="469"/>
        <end position="538"/>
    </location>
</feature>
<evidence type="ECO:0000259" key="12">
    <source>
        <dbReference type="PROSITE" id="PS50071"/>
    </source>
</evidence>
<dbReference type="InterPro" id="IPR001356">
    <property type="entry name" value="HD"/>
</dbReference>
<dbReference type="EMBL" id="RQTK01000082">
    <property type="protein sequence ID" value="RUS88447.1"/>
    <property type="molecule type" value="Genomic_DNA"/>
</dbReference>
<dbReference type="GO" id="GO:0000978">
    <property type="term" value="F:RNA polymerase II cis-regulatory region sequence-specific DNA binding"/>
    <property type="evidence" value="ECO:0007669"/>
    <property type="project" value="TreeGrafter"/>
</dbReference>
<accession>A0A433U3N2</accession>
<evidence type="ECO:0000256" key="11">
    <source>
        <dbReference type="SAM" id="MobiDB-lite"/>
    </source>
</evidence>
<feature type="domain" description="Homeobox" evidence="12">
    <location>
        <begin position="593"/>
        <end position="653"/>
    </location>
</feature>
<dbReference type="SUPFAM" id="SSF46689">
    <property type="entry name" value="Homeodomain-like"/>
    <property type="match status" value="1"/>
</dbReference>
<evidence type="ECO:0000256" key="6">
    <source>
        <dbReference type="ARBA" id="ARBA00023242"/>
    </source>
</evidence>
<dbReference type="InterPro" id="IPR009057">
    <property type="entry name" value="Homeodomain-like_sf"/>
</dbReference>
<dbReference type="PRINTS" id="PR00024">
    <property type="entry name" value="HOMEOBOX"/>
</dbReference>
<dbReference type="OrthoDB" id="6159439at2759"/>
<protein>
    <recommendedName>
        <fullName evidence="7">Homeobox protein Hox-A7</fullName>
    </recommendedName>
</protein>
<feature type="DNA-binding region" description="Homeobox" evidence="8">
    <location>
        <begin position="595"/>
        <end position="654"/>
    </location>
</feature>
<comment type="subcellular location">
    <subcellularLocation>
        <location evidence="1 8 9">Nucleus</location>
    </subcellularLocation>
</comment>
<comment type="similarity">
    <text evidence="2 10">Belongs to the Antp homeobox family.</text>
</comment>
<keyword evidence="3" id="KW-0217">Developmental protein</keyword>
<dbReference type="AlphaFoldDB" id="A0A433U3N2"/>
<comment type="caution">
    <text evidence="13">The sequence shown here is derived from an EMBL/GenBank/DDBJ whole genome shotgun (WGS) entry which is preliminary data.</text>
</comment>
<evidence type="ECO:0000256" key="8">
    <source>
        <dbReference type="PROSITE-ProRule" id="PRU00108"/>
    </source>
</evidence>
<name>A0A433U3N2_ELYCH</name>
<dbReference type="InterPro" id="IPR050296">
    <property type="entry name" value="Antp_homeobox"/>
</dbReference>
<dbReference type="InterPro" id="IPR001827">
    <property type="entry name" value="Homeobox_Antennapedia_CS"/>
</dbReference>
<evidence type="ECO:0000256" key="3">
    <source>
        <dbReference type="ARBA" id="ARBA00022473"/>
    </source>
</evidence>
<dbReference type="GO" id="GO:0009952">
    <property type="term" value="P:anterior/posterior pattern specification"/>
    <property type="evidence" value="ECO:0007669"/>
    <property type="project" value="TreeGrafter"/>
</dbReference>
<dbReference type="PANTHER" id="PTHR45659:SF12">
    <property type="entry name" value="HOMEOBOX PROTEIN HOX-A7"/>
    <property type="match status" value="1"/>
</dbReference>
<dbReference type="Proteomes" id="UP000271974">
    <property type="component" value="Unassembled WGS sequence"/>
</dbReference>